<dbReference type="InterPro" id="IPR046938">
    <property type="entry name" value="DNA_clamp_sf"/>
</dbReference>
<dbReference type="EMBL" id="GL883006">
    <property type="protein sequence ID" value="EGG25069.1"/>
    <property type="molecule type" value="Genomic_DNA"/>
</dbReference>
<dbReference type="PANTHER" id="PTHR11352">
    <property type="entry name" value="PROLIFERATING CELL NUCLEAR ANTIGEN"/>
    <property type="match status" value="1"/>
</dbReference>
<evidence type="ECO:0000313" key="2">
    <source>
        <dbReference type="Proteomes" id="UP000007797"/>
    </source>
</evidence>
<dbReference type="InterPro" id="IPR000730">
    <property type="entry name" value="Pr_cel_nuc_antig"/>
</dbReference>
<dbReference type="GeneID" id="14877326"/>
<dbReference type="GO" id="GO:0006275">
    <property type="term" value="P:regulation of DNA replication"/>
    <property type="evidence" value="ECO:0007669"/>
    <property type="project" value="InterPro"/>
</dbReference>
<dbReference type="GO" id="GO:0030337">
    <property type="term" value="F:DNA polymerase processivity factor activity"/>
    <property type="evidence" value="ECO:0007669"/>
    <property type="project" value="InterPro"/>
</dbReference>
<dbReference type="GO" id="GO:0003677">
    <property type="term" value="F:DNA binding"/>
    <property type="evidence" value="ECO:0007669"/>
    <property type="project" value="InterPro"/>
</dbReference>
<sequence>MCKKKVRIRGEEYIDSRSSNNLLVIMEDIFKGIVDDERAGLVISNLLLLNDFLDSVNIEINEKGWSLTGFDRIYLTCSFVFIKASQVLYIDVRLERSMFTDYHILKPVLFVLKVDMIHKVLKKVGKVEKIAFKYPGDKLELIIFNPSGFITHHSFPEMILQSPDQYKDPDFKYECEILLPCILFKNIIGELKSFGDNRLWLKVDENSLCFEANDSIVKSSMTLHKNIIH</sequence>
<dbReference type="GO" id="GO:0006272">
    <property type="term" value="P:leading strand elongation"/>
    <property type="evidence" value="ECO:0007669"/>
    <property type="project" value="TreeGrafter"/>
</dbReference>
<accession>F4PH85</accession>
<dbReference type="RefSeq" id="XP_004362920.1">
    <property type="nucleotide sequence ID" value="XM_004362863.1"/>
</dbReference>
<organism evidence="1 2">
    <name type="scientific">Cavenderia fasciculata</name>
    <name type="common">Slime mold</name>
    <name type="synonym">Dictyostelium fasciculatum</name>
    <dbReference type="NCBI Taxonomy" id="261658"/>
    <lineage>
        <taxon>Eukaryota</taxon>
        <taxon>Amoebozoa</taxon>
        <taxon>Evosea</taxon>
        <taxon>Eumycetozoa</taxon>
        <taxon>Dictyostelia</taxon>
        <taxon>Acytosteliales</taxon>
        <taxon>Cavenderiaceae</taxon>
        <taxon>Cavenderia</taxon>
    </lineage>
</organism>
<dbReference type="GO" id="GO:0019985">
    <property type="term" value="P:translesion synthesis"/>
    <property type="evidence" value="ECO:0007669"/>
    <property type="project" value="TreeGrafter"/>
</dbReference>
<proteinExistence type="predicted"/>
<protein>
    <submittedName>
        <fullName evidence="1">Proliferating cell nuclear antigen family protein</fullName>
    </submittedName>
</protein>
<dbReference type="Gene3D" id="3.70.10.10">
    <property type="match status" value="1"/>
</dbReference>
<dbReference type="SUPFAM" id="SSF55979">
    <property type="entry name" value="DNA clamp"/>
    <property type="match status" value="2"/>
</dbReference>
<dbReference type="PANTHER" id="PTHR11352:SF10">
    <property type="entry name" value="PROLIFERATING CELL NUCLEAR ANTIGEN FAMILY PROTEIN"/>
    <property type="match status" value="1"/>
</dbReference>
<keyword evidence="2" id="KW-1185">Reference proteome</keyword>
<evidence type="ECO:0000313" key="1">
    <source>
        <dbReference type="EMBL" id="EGG25069.1"/>
    </source>
</evidence>
<dbReference type="Proteomes" id="UP000007797">
    <property type="component" value="Unassembled WGS sequence"/>
</dbReference>
<dbReference type="AlphaFoldDB" id="F4PH85"/>
<reference evidence="2" key="1">
    <citation type="journal article" date="2011" name="Genome Res.">
        <title>Phylogeny-wide analysis of social amoeba genomes highlights ancient origins for complex intercellular communication.</title>
        <authorList>
            <person name="Heidel A.J."/>
            <person name="Lawal H.M."/>
            <person name="Felder M."/>
            <person name="Schilde C."/>
            <person name="Helps N.R."/>
            <person name="Tunggal B."/>
            <person name="Rivero F."/>
            <person name="John U."/>
            <person name="Schleicher M."/>
            <person name="Eichinger L."/>
            <person name="Platzer M."/>
            <person name="Noegel A.A."/>
            <person name="Schaap P."/>
            <person name="Gloeckner G."/>
        </authorList>
    </citation>
    <scope>NUCLEOTIDE SEQUENCE [LARGE SCALE GENOMIC DNA]</scope>
    <source>
        <strain evidence="2">SH3</strain>
    </source>
</reference>
<dbReference type="GO" id="GO:0043626">
    <property type="term" value="C:PCNA complex"/>
    <property type="evidence" value="ECO:0007669"/>
    <property type="project" value="TreeGrafter"/>
</dbReference>
<name>F4PH85_CACFS</name>
<dbReference type="GO" id="GO:0006298">
    <property type="term" value="P:mismatch repair"/>
    <property type="evidence" value="ECO:0007669"/>
    <property type="project" value="TreeGrafter"/>
</dbReference>
<gene>
    <name evidence="1" type="ORF">DFA_03315</name>
</gene>
<dbReference type="KEGG" id="dfa:DFA_03315"/>